<organism evidence="1 2">
    <name type="scientific">Gelatiniphilus marinus</name>
    <dbReference type="NCBI Taxonomy" id="1759464"/>
    <lineage>
        <taxon>Bacteria</taxon>
        <taxon>Pseudomonadati</taxon>
        <taxon>Bacteroidota</taxon>
        <taxon>Flavobacteriia</taxon>
        <taxon>Flavobacteriales</taxon>
        <taxon>Flavobacteriaceae</taxon>
        <taxon>Gelatiniphilus</taxon>
    </lineage>
</organism>
<dbReference type="EMBL" id="JBHULK010000006">
    <property type="protein sequence ID" value="MFD2536103.1"/>
    <property type="molecule type" value="Genomic_DNA"/>
</dbReference>
<gene>
    <name evidence="1" type="ORF">ACFSQS_13395</name>
</gene>
<evidence type="ECO:0000313" key="1">
    <source>
        <dbReference type="EMBL" id="MFD2536103.1"/>
    </source>
</evidence>
<accession>A0ABW5JTP5</accession>
<evidence type="ECO:0008006" key="3">
    <source>
        <dbReference type="Google" id="ProtNLM"/>
    </source>
</evidence>
<proteinExistence type="predicted"/>
<sequence>MHCKMFGHDLHISRDVTHHVKEYACKYCQKEFTTSSSGNLTHLTPKYREINSVLEYIHKKRISKTNRKKLNPDLLVFKH</sequence>
<name>A0ABW5JTP5_9FLAO</name>
<comment type="caution">
    <text evidence="1">The sequence shown here is derived from an EMBL/GenBank/DDBJ whole genome shotgun (WGS) entry which is preliminary data.</text>
</comment>
<protein>
    <recommendedName>
        <fullName evidence="3">C2H2-type domain-containing protein</fullName>
    </recommendedName>
</protein>
<reference evidence="2" key="1">
    <citation type="journal article" date="2019" name="Int. J. Syst. Evol. Microbiol.">
        <title>The Global Catalogue of Microorganisms (GCM) 10K type strain sequencing project: providing services to taxonomists for standard genome sequencing and annotation.</title>
        <authorList>
            <consortium name="The Broad Institute Genomics Platform"/>
            <consortium name="The Broad Institute Genome Sequencing Center for Infectious Disease"/>
            <person name="Wu L."/>
            <person name="Ma J."/>
        </authorList>
    </citation>
    <scope>NUCLEOTIDE SEQUENCE [LARGE SCALE GENOMIC DNA]</scope>
    <source>
        <strain evidence="2">KCTC 42903</strain>
    </source>
</reference>
<dbReference type="RefSeq" id="WP_388019888.1">
    <property type="nucleotide sequence ID" value="NZ_JBHUDT010000006.1"/>
</dbReference>
<evidence type="ECO:0000313" key="2">
    <source>
        <dbReference type="Proteomes" id="UP001597441"/>
    </source>
</evidence>
<dbReference type="Proteomes" id="UP001597441">
    <property type="component" value="Unassembled WGS sequence"/>
</dbReference>
<keyword evidence="2" id="KW-1185">Reference proteome</keyword>